<dbReference type="GO" id="GO:0003677">
    <property type="term" value="F:DNA binding"/>
    <property type="evidence" value="ECO:0007669"/>
    <property type="project" value="UniProtKB-KW"/>
</dbReference>
<keyword evidence="3" id="KW-0804">Transcription</keyword>
<dbReference type="PANTHER" id="PTHR42756:SF1">
    <property type="entry name" value="TRANSCRIPTIONAL REPRESSOR OF EMRAB OPERON"/>
    <property type="match status" value="1"/>
</dbReference>
<keyword evidence="1" id="KW-0805">Transcription regulation</keyword>
<dbReference type="InterPro" id="IPR036390">
    <property type="entry name" value="WH_DNA-bd_sf"/>
</dbReference>
<evidence type="ECO:0000256" key="2">
    <source>
        <dbReference type="ARBA" id="ARBA00023125"/>
    </source>
</evidence>
<dbReference type="SUPFAM" id="SSF46785">
    <property type="entry name" value="Winged helix' DNA-binding domain"/>
    <property type="match status" value="1"/>
</dbReference>
<name>A0A494WML3_CLOS5</name>
<organism evidence="5 6">
    <name type="scientific">Clostridium scindens (strain ATCC 35704 / DSM 5676 / VPI 13733 / 19)</name>
    <dbReference type="NCBI Taxonomy" id="411468"/>
    <lineage>
        <taxon>Bacteria</taxon>
        <taxon>Bacillati</taxon>
        <taxon>Bacillota</taxon>
        <taxon>Clostridia</taxon>
        <taxon>Lachnospirales</taxon>
        <taxon>Lachnospiraceae</taxon>
    </lineage>
</organism>
<keyword evidence="2" id="KW-0238">DNA-binding</keyword>
<dbReference type="PROSITE" id="PS50995">
    <property type="entry name" value="HTH_MARR_2"/>
    <property type="match status" value="1"/>
</dbReference>
<dbReference type="EMBL" id="CP036170">
    <property type="protein sequence ID" value="QBF75292.1"/>
    <property type="molecule type" value="Genomic_DNA"/>
</dbReference>
<reference evidence="5 6" key="1">
    <citation type="journal article" date="2019" name="Appl. Environ. Microbiol.">
        <title>Clostridium scindens ATCC 35704: integration of nutritional requirements, the complete genome sequence, and global transcriptional responses to bile acids.</title>
        <authorList>
            <person name="Devendran S."/>
            <person name="Shrestha R."/>
            <person name="Alves J.M.P."/>
            <person name="Wolf P.G."/>
            <person name="Ly L."/>
            <person name="Hernandez A.G."/>
            <person name="Mendez-Garcia C."/>
            <person name="Inboden A."/>
            <person name="Wiley J."/>
            <person name="Paul O."/>
            <person name="Allen A."/>
            <person name="Springer E."/>
            <person name="Wright C.L."/>
            <person name="Fields C.J."/>
            <person name="Daniel S.L."/>
            <person name="Ridlon J.M."/>
        </authorList>
    </citation>
    <scope>NUCLEOTIDE SEQUENCE [LARGE SCALE GENOMIC DNA]</scope>
    <source>
        <strain evidence="5 6">ATCC 35704</strain>
    </source>
</reference>
<dbReference type="InterPro" id="IPR000835">
    <property type="entry name" value="HTH_MarR-typ"/>
</dbReference>
<dbReference type="InterPro" id="IPR036388">
    <property type="entry name" value="WH-like_DNA-bd_sf"/>
</dbReference>
<evidence type="ECO:0000256" key="1">
    <source>
        <dbReference type="ARBA" id="ARBA00023015"/>
    </source>
</evidence>
<dbReference type="GeneID" id="62696894"/>
<dbReference type="Gene3D" id="1.10.10.10">
    <property type="entry name" value="Winged helix-like DNA-binding domain superfamily/Winged helix DNA-binding domain"/>
    <property type="match status" value="1"/>
</dbReference>
<dbReference type="SMART" id="SM00347">
    <property type="entry name" value="HTH_MARR"/>
    <property type="match status" value="1"/>
</dbReference>
<dbReference type="Proteomes" id="UP000289664">
    <property type="component" value="Chromosome"/>
</dbReference>
<dbReference type="AlphaFoldDB" id="A0A494WML3"/>
<feature type="domain" description="HTH marR-type" evidence="4">
    <location>
        <begin position="1"/>
        <end position="135"/>
    </location>
</feature>
<dbReference type="PANTHER" id="PTHR42756">
    <property type="entry name" value="TRANSCRIPTIONAL REGULATOR, MARR"/>
    <property type="match status" value="1"/>
</dbReference>
<dbReference type="RefSeq" id="WP_009249657.1">
    <property type="nucleotide sequence ID" value="NZ_CP036170.1"/>
</dbReference>
<gene>
    <name evidence="5" type="ORF">HDCHBGLK_02701</name>
</gene>
<accession>A0A494WML3</accession>
<evidence type="ECO:0000313" key="5">
    <source>
        <dbReference type="EMBL" id="QBF75292.1"/>
    </source>
</evidence>
<proteinExistence type="predicted"/>
<dbReference type="GO" id="GO:0003700">
    <property type="term" value="F:DNA-binding transcription factor activity"/>
    <property type="evidence" value="ECO:0007669"/>
    <property type="project" value="InterPro"/>
</dbReference>
<dbReference type="OrthoDB" id="9795441at2"/>
<sequence>MLFDLWDGLSLFKKIYDQSLEPVCKKYQLTRMELDILLFLANNPGYDTAKDIIERRRLTKSHVSMSLKDLERRDLVQKEYYPGNQKTAHLKLSSASIQMVAEGQQAQKKFFQTVFRDFNPEDVSRMEDYFERMRKNMQNALKEEL</sequence>
<dbReference type="Pfam" id="PF12802">
    <property type="entry name" value="MarR_2"/>
    <property type="match status" value="1"/>
</dbReference>
<dbReference type="KEGG" id="csci:HDCHBGLK_02701"/>
<evidence type="ECO:0000256" key="3">
    <source>
        <dbReference type="ARBA" id="ARBA00023163"/>
    </source>
</evidence>
<keyword evidence="6" id="KW-1185">Reference proteome</keyword>
<protein>
    <recommendedName>
        <fullName evidence="4">HTH marR-type domain-containing protein</fullName>
    </recommendedName>
</protein>
<evidence type="ECO:0000259" key="4">
    <source>
        <dbReference type="PROSITE" id="PS50995"/>
    </source>
</evidence>
<evidence type="ECO:0000313" key="6">
    <source>
        <dbReference type="Proteomes" id="UP000289664"/>
    </source>
</evidence>